<sequence length="77" mass="8607">LNLFASQSLSDKYASDRQIGLSISMPLDFSRASNVTFDLQKNADYYSQRTSVSGSAYGNRLNYRGSFSHTEQQQESA</sequence>
<organism evidence="1 2">
    <name type="scientific">Pseudomonas helleri</name>
    <dbReference type="NCBI Taxonomy" id="1608996"/>
    <lineage>
        <taxon>Bacteria</taxon>
        <taxon>Pseudomonadati</taxon>
        <taxon>Pseudomonadota</taxon>
        <taxon>Gammaproteobacteria</taxon>
        <taxon>Pseudomonadales</taxon>
        <taxon>Pseudomonadaceae</taxon>
        <taxon>Pseudomonas</taxon>
    </lineage>
</organism>
<dbReference type="EMBL" id="WIVV01000556">
    <property type="protein sequence ID" value="MQU46340.1"/>
    <property type="molecule type" value="Genomic_DNA"/>
</dbReference>
<name>A0A6I1X1B2_9PSED</name>
<reference evidence="1 2" key="1">
    <citation type="submission" date="2019-10" db="EMBL/GenBank/DDBJ databases">
        <title>Evaluation of single-gene subtyping targets for Pseudomonas.</title>
        <authorList>
            <person name="Reichler S.J."/>
            <person name="Orsi R.H."/>
            <person name="Wiedmann M."/>
            <person name="Martin N.H."/>
            <person name="Murphy S.I."/>
        </authorList>
    </citation>
    <scope>NUCLEOTIDE SEQUENCE [LARGE SCALE GENOMIC DNA]</scope>
    <source>
        <strain evidence="1 2">FSL R10-1876</strain>
    </source>
</reference>
<protein>
    <recommendedName>
        <fullName evidence="3">Fimbria/pilus outer membrane usher protein</fullName>
    </recommendedName>
</protein>
<evidence type="ECO:0008006" key="3">
    <source>
        <dbReference type="Google" id="ProtNLM"/>
    </source>
</evidence>
<proteinExistence type="predicted"/>
<feature type="non-terminal residue" evidence="1">
    <location>
        <position position="1"/>
    </location>
</feature>
<accession>A0A6I1X1B2</accession>
<evidence type="ECO:0000313" key="2">
    <source>
        <dbReference type="Proteomes" id="UP000466863"/>
    </source>
</evidence>
<gene>
    <name evidence="1" type="ORF">GHO28_28230</name>
</gene>
<comment type="caution">
    <text evidence="1">The sequence shown here is derived from an EMBL/GenBank/DDBJ whole genome shotgun (WGS) entry which is preliminary data.</text>
</comment>
<evidence type="ECO:0000313" key="1">
    <source>
        <dbReference type="EMBL" id="MQU46340.1"/>
    </source>
</evidence>
<feature type="non-terminal residue" evidence="1">
    <location>
        <position position="77"/>
    </location>
</feature>
<dbReference type="Proteomes" id="UP000466863">
    <property type="component" value="Unassembled WGS sequence"/>
</dbReference>
<dbReference type="AlphaFoldDB" id="A0A6I1X1B2"/>